<dbReference type="AlphaFoldDB" id="A0A0H5PWN3"/>
<dbReference type="GO" id="GO:0003677">
    <property type="term" value="F:DNA binding"/>
    <property type="evidence" value="ECO:0007669"/>
    <property type="project" value="InterPro"/>
</dbReference>
<reference evidence="2" key="2">
    <citation type="submission" date="2015-07" db="EMBL/GenBank/DDBJ databases">
        <title>Plasmids, circular viruses and viroids from rat gut.</title>
        <authorList>
            <person name="Jorgensen T.J."/>
            <person name="Hansen M.A."/>
            <person name="Xu Z."/>
            <person name="Tabak M.A."/>
            <person name="Sorensen S.J."/>
            <person name="Hansen L.H."/>
        </authorList>
    </citation>
    <scope>NUCLEOTIDE SEQUENCE</scope>
    <source>
        <plasmid evidence="2">pRGFK0001</plasmid>
    </source>
</reference>
<organism evidence="2">
    <name type="scientific">uncultured prokaryote</name>
    <dbReference type="NCBI Taxonomy" id="198431"/>
    <lineage>
        <taxon>unclassified sequences</taxon>
        <taxon>environmental samples</taxon>
    </lineage>
</organism>
<dbReference type="InterPro" id="IPR000989">
    <property type="entry name" value="Rep"/>
</dbReference>
<proteinExistence type="predicted"/>
<accession>A0A0H5PWN3</accession>
<keyword evidence="1" id="KW-0235">DNA replication</keyword>
<name>A0A0H5PWN3_9ZZZZ</name>
<evidence type="ECO:0000313" key="2">
    <source>
        <dbReference type="EMBL" id="CRY93595.1"/>
    </source>
</evidence>
<geneLocation type="plasmid" evidence="2">
    <name>pRGFK0001</name>
</geneLocation>
<dbReference type="GO" id="GO:0006260">
    <property type="term" value="P:DNA replication"/>
    <property type="evidence" value="ECO:0007669"/>
    <property type="project" value="UniProtKB-KW"/>
</dbReference>
<evidence type="ECO:0008006" key="3">
    <source>
        <dbReference type="Google" id="ProtNLM"/>
    </source>
</evidence>
<keyword evidence="2" id="KW-0614">Plasmid</keyword>
<evidence type="ECO:0000256" key="1">
    <source>
        <dbReference type="ARBA" id="ARBA00022705"/>
    </source>
</evidence>
<sequence length="347" mass="39410">METVSDPTCPHSSEIIALEQPRDALSDYSPTDAPWDVHRGQADDVCGIYATALEFERYAARMADCGGVLLFGWVIDPATWVTALRLKHSHFCRVRHCPVCQWRRSLMWQARFHQALPKIVCEHPKARWLFLTLTVPNCPIGELGETLSAMNAGWQRLKDRKELKPVLGWVRTTEVTRSAIGEAHPHFHVLLMVPPSWFRGQTYVKHARWVELWQECMRDPTISPSGQWIEVIKGSAPESGQSVSDVTSFALQKAVSETLKYSVKPSDMTDDPEWFLELTRQVHKRRFVATGGSLKNVLRVDDETDTELAMADGPAQGEDDGSRLAFNWREFDRRYRRAPKADKGPSA</sequence>
<dbReference type="Pfam" id="PF01446">
    <property type="entry name" value="Rep_1"/>
    <property type="match status" value="1"/>
</dbReference>
<dbReference type="EMBL" id="LN852697">
    <property type="protein sequence ID" value="CRY93595.1"/>
    <property type="molecule type" value="Genomic_DNA"/>
</dbReference>
<protein>
    <recommendedName>
        <fullName evidence="3">Replication protein</fullName>
    </recommendedName>
</protein>
<reference evidence="2" key="1">
    <citation type="submission" date="2015-06" db="EMBL/GenBank/DDBJ databases">
        <authorList>
            <person name="Joergensen T."/>
        </authorList>
    </citation>
    <scope>NUCLEOTIDE SEQUENCE</scope>
    <source>
        <plasmid evidence="2">pRGFK0001</plasmid>
    </source>
</reference>